<dbReference type="EMBL" id="BT012143">
    <property type="protein sequence ID" value="AAS76238.1"/>
    <property type="molecule type" value="mRNA"/>
</dbReference>
<keyword evidence="1" id="KW-0732">Signal</keyword>
<reference evidence="3" key="2">
    <citation type="submission" date="2004-03" db="EMBL/GenBank/DDBJ databases">
        <title>Arabidopsis ORF clones.</title>
        <authorList>
            <person name="Kim C.J."/>
            <person name="Chen H."/>
            <person name="Cheuk R."/>
            <person name="Shinn P."/>
            <person name="Ecker J.R."/>
        </authorList>
    </citation>
    <scope>NUCLEOTIDE SEQUENCE</scope>
</reference>
<accession>Q6NM34</accession>
<sequence length="102" mass="12131">MFTKTKIIKIHLTLLHILEYLYGIKDLCFYHPINKSYNFFYGDKTETYMYIPFLPSGILELPSKSIEHRVSKYTSSNYNQVNSLSIIIRLERKITKPCRFNS</sequence>
<dbReference type="EMBL" id="BT011210">
    <property type="protein sequence ID" value="AAR92246.1"/>
    <property type="molecule type" value="mRNA"/>
</dbReference>
<evidence type="ECO:0000313" key="2">
    <source>
        <dbReference type="EMBL" id="AAR92246.1"/>
    </source>
</evidence>
<evidence type="ECO:0000256" key="1">
    <source>
        <dbReference type="SAM" id="SignalP"/>
    </source>
</evidence>
<feature type="chain" id="PRO_5010142320" evidence="1">
    <location>
        <begin position="24"/>
        <end position="102"/>
    </location>
</feature>
<evidence type="ECO:0000313" key="3">
    <source>
        <dbReference type="EMBL" id="AAS76238.1"/>
    </source>
</evidence>
<organism evidence="3">
    <name type="scientific">Arabidopsis thaliana</name>
    <name type="common">Mouse-ear cress</name>
    <dbReference type="NCBI Taxonomy" id="3702"/>
    <lineage>
        <taxon>Eukaryota</taxon>
        <taxon>Viridiplantae</taxon>
        <taxon>Streptophyta</taxon>
        <taxon>Embryophyta</taxon>
        <taxon>Tracheophyta</taxon>
        <taxon>Spermatophyta</taxon>
        <taxon>Magnoliopsida</taxon>
        <taxon>eudicotyledons</taxon>
        <taxon>Gunneridae</taxon>
        <taxon>Pentapetalae</taxon>
        <taxon>rosids</taxon>
        <taxon>malvids</taxon>
        <taxon>Brassicales</taxon>
        <taxon>Brassicaceae</taxon>
        <taxon>Camelineae</taxon>
        <taxon>Arabidopsis</taxon>
    </lineage>
</organism>
<dbReference type="AlphaFoldDB" id="Q6NM34"/>
<proteinExistence type="evidence at transcript level"/>
<feature type="signal peptide" evidence="1">
    <location>
        <begin position="1"/>
        <end position="23"/>
    </location>
</feature>
<reference evidence="2" key="1">
    <citation type="submission" date="2004-01" db="EMBL/GenBank/DDBJ databases">
        <title>Arabidopsis ORF clones.</title>
        <authorList>
            <person name="Cheuk R."/>
            <person name="Chen H."/>
            <person name="Kim C.J."/>
            <person name="Shinn P."/>
            <person name="Ecker J.R."/>
        </authorList>
    </citation>
    <scope>NUCLEOTIDE SEQUENCE</scope>
</reference>
<name>Q6NM34_ARATH</name>
<protein>
    <submittedName>
        <fullName evidence="3">At2g39680</fullName>
    </submittedName>
</protein>